<name>A0A0B6YKE2_9EUPU</name>
<reference evidence="1" key="1">
    <citation type="submission" date="2014-12" db="EMBL/GenBank/DDBJ databases">
        <title>Insight into the proteome of Arion vulgaris.</title>
        <authorList>
            <person name="Aradska J."/>
            <person name="Bulat T."/>
            <person name="Smidak R."/>
            <person name="Sarate P."/>
            <person name="Gangsoo J."/>
            <person name="Sialana F."/>
            <person name="Bilban M."/>
            <person name="Lubec G."/>
        </authorList>
    </citation>
    <scope>NUCLEOTIDE SEQUENCE</scope>
    <source>
        <tissue evidence="1">Skin</tissue>
    </source>
</reference>
<organism evidence="1">
    <name type="scientific">Arion vulgaris</name>
    <dbReference type="NCBI Taxonomy" id="1028688"/>
    <lineage>
        <taxon>Eukaryota</taxon>
        <taxon>Metazoa</taxon>
        <taxon>Spiralia</taxon>
        <taxon>Lophotrochozoa</taxon>
        <taxon>Mollusca</taxon>
        <taxon>Gastropoda</taxon>
        <taxon>Heterobranchia</taxon>
        <taxon>Euthyneura</taxon>
        <taxon>Panpulmonata</taxon>
        <taxon>Eupulmonata</taxon>
        <taxon>Stylommatophora</taxon>
        <taxon>Helicina</taxon>
        <taxon>Arionoidea</taxon>
        <taxon>Arionidae</taxon>
        <taxon>Arion</taxon>
    </lineage>
</organism>
<proteinExistence type="predicted"/>
<dbReference type="AlphaFoldDB" id="A0A0B6YKE2"/>
<sequence>FVTGGNLDYNAEPGILTEKGGEEVHVMIKNKNGKLFLWRSGDLNQRQCHFALKRQLTVADVAMTNSCLLLSTVRGEAFIGYLSNKKVSSSTNKEFESKQNKELVKDCGDGFGKTSLLEKILKEDMEEIQVRRLPVVHRAVMVSVDRKGKNFAVIQALPNEGMSEFPSVATSEMNVNFDRLLHEADMEDNIHDAVIQVGDKS</sequence>
<protein>
    <submittedName>
        <fullName evidence="1">Uncharacterized protein</fullName>
    </submittedName>
</protein>
<feature type="non-terminal residue" evidence="1">
    <location>
        <position position="1"/>
    </location>
</feature>
<gene>
    <name evidence="1" type="primary">ORF28211</name>
</gene>
<dbReference type="EMBL" id="HACG01009797">
    <property type="protein sequence ID" value="CEK56662.1"/>
    <property type="molecule type" value="Transcribed_RNA"/>
</dbReference>
<evidence type="ECO:0000313" key="1">
    <source>
        <dbReference type="EMBL" id="CEK56662.1"/>
    </source>
</evidence>
<accession>A0A0B6YKE2</accession>